<evidence type="ECO:0000313" key="2">
    <source>
        <dbReference type="Proteomes" id="UP000187406"/>
    </source>
</evidence>
<dbReference type="EMBL" id="BDDD01002056">
    <property type="protein sequence ID" value="GAV79846.1"/>
    <property type="molecule type" value="Genomic_DNA"/>
</dbReference>
<protein>
    <recommendedName>
        <fullName evidence="3">UBN2 domain-containing protein</fullName>
    </recommendedName>
</protein>
<evidence type="ECO:0000313" key="1">
    <source>
        <dbReference type="EMBL" id="GAV79846.1"/>
    </source>
</evidence>
<name>A0A1Q3CHW8_CEPFO</name>
<dbReference type="InParanoid" id="A0A1Q3CHW8"/>
<gene>
    <name evidence="1" type="ORF">CFOL_v3_23309</name>
</gene>
<keyword evidence="2" id="KW-1185">Reference proteome</keyword>
<evidence type="ECO:0008006" key="3">
    <source>
        <dbReference type="Google" id="ProtNLM"/>
    </source>
</evidence>
<dbReference type="OrthoDB" id="1933597at2759"/>
<comment type="caution">
    <text evidence="1">The sequence shown here is derived from an EMBL/GenBank/DDBJ whole genome shotgun (WGS) entry which is preliminary data.</text>
</comment>
<accession>A0A1Q3CHW8</accession>
<dbReference type="AlphaFoldDB" id="A0A1Q3CHW8"/>
<dbReference type="Proteomes" id="UP000187406">
    <property type="component" value="Unassembled WGS sequence"/>
</dbReference>
<organism evidence="1 2">
    <name type="scientific">Cephalotus follicularis</name>
    <name type="common">Albany pitcher plant</name>
    <dbReference type="NCBI Taxonomy" id="3775"/>
    <lineage>
        <taxon>Eukaryota</taxon>
        <taxon>Viridiplantae</taxon>
        <taxon>Streptophyta</taxon>
        <taxon>Embryophyta</taxon>
        <taxon>Tracheophyta</taxon>
        <taxon>Spermatophyta</taxon>
        <taxon>Magnoliopsida</taxon>
        <taxon>eudicotyledons</taxon>
        <taxon>Gunneridae</taxon>
        <taxon>Pentapetalae</taxon>
        <taxon>rosids</taxon>
        <taxon>fabids</taxon>
        <taxon>Oxalidales</taxon>
        <taxon>Cephalotaceae</taxon>
        <taxon>Cephalotus</taxon>
    </lineage>
</organism>
<proteinExistence type="predicted"/>
<sequence length="124" mass="14377">MKTRFSPSKFNGPRATIERVRHKSSVLEYQNQFKAIINRIIGLSNEFIINFFIVGLEANLRHEMLTLQPTSLDEAIGVVKMYEERLADLQLSTKNNTSAISKPCFVKDFQYSNIVFFLYPQLQK</sequence>
<reference evidence="2" key="1">
    <citation type="submission" date="2016-04" db="EMBL/GenBank/DDBJ databases">
        <title>Cephalotus genome sequencing.</title>
        <authorList>
            <person name="Fukushima K."/>
            <person name="Hasebe M."/>
            <person name="Fang X."/>
        </authorList>
    </citation>
    <scope>NUCLEOTIDE SEQUENCE [LARGE SCALE GENOMIC DNA]</scope>
    <source>
        <strain evidence="2">cv. St1</strain>
    </source>
</reference>